<evidence type="ECO:0000256" key="2">
    <source>
        <dbReference type="ARBA" id="ARBA00022898"/>
    </source>
</evidence>
<keyword evidence="3 4" id="KW-0413">Isomerase</keyword>
<feature type="compositionally biased region" description="Pro residues" evidence="7">
    <location>
        <begin position="381"/>
        <end position="399"/>
    </location>
</feature>
<dbReference type="InterPro" id="IPR000821">
    <property type="entry name" value="Ala_racemase"/>
</dbReference>
<feature type="region of interest" description="Disordered" evidence="7">
    <location>
        <begin position="372"/>
        <end position="428"/>
    </location>
</feature>
<dbReference type="HAMAP" id="MF_01201">
    <property type="entry name" value="Ala_racemase"/>
    <property type="match status" value="1"/>
</dbReference>
<sequence>MHTTAELTVDAAAIAHNTRMFSERTAGQLMAVLKADGFGHGSLAPLVLANGADWLGVTSIAEAMTLRAEAPAAPLLSWLNPLDADYEAAIRADVDLAVSSMRQLRFVAAAASRARRAARVHLHLDVGMNRDGAPRGEWAALCEMARLWQAQGSIDVVGVMGHLSSASDPTSPETDRERMIFDNGVRVARRRGLSPRIRHLAASAATLTRPDTHYELSRVGAGLYGIDPSRTVALRPALTLTAPVVSVRRVPRGSGVGYGHTYTTSSETTLALLPLGYGDGLPRTASGRAFVQLRRRRYPVVGLFSMDQIVVDVGNDGIQPGERATVFGPGTSGEPTVAEWADWAGTLEHDIVVGVGARVHRVDRRTIPAAAAASAAIPQPTGLPEPIAPPEPSGPPTSPAVPALARSTDRPTGSDRALPRRKKNCAAI</sequence>
<evidence type="ECO:0000313" key="10">
    <source>
        <dbReference type="Proteomes" id="UP000190857"/>
    </source>
</evidence>
<comment type="cofactor">
    <cofactor evidence="1 4 5">
        <name>pyridoxal 5'-phosphate</name>
        <dbReference type="ChEBI" id="CHEBI:597326"/>
    </cofactor>
</comment>
<feature type="domain" description="Alanine racemase C-terminal" evidence="8">
    <location>
        <begin position="237"/>
        <end position="364"/>
    </location>
</feature>
<evidence type="ECO:0000256" key="4">
    <source>
        <dbReference type="HAMAP-Rule" id="MF_01201"/>
    </source>
</evidence>
<dbReference type="SMART" id="SM01005">
    <property type="entry name" value="Ala_racemase_C"/>
    <property type="match status" value="1"/>
</dbReference>
<evidence type="ECO:0000256" key="5">
    <source>
        <dbReference type="PIRSR" id="PIRSR600821-50"/>
    </source>
</evidence>
<dbReference type="SUPFAM" id="SSF51419">
    <property type="entry name" value="PLP-binding barrel"/>
    <property type="match status" value="1"/>
</dbReference>
<evidence type="ECO:0000256" key="1">
    <source>
        <dbReference type="ARBA" id="ARBA00001933"/>
    </source>
</evidence>
<name>A0A1T5KV52_9MICO</name>
<dbReference type="AlphaFoldDB" id="A0A1T5KV52"/>
<keyword evidence="2 4" id="KW-0663">Pyridoxal phosphate</keyword>
<evidence type="ECO:0000256" key="7">
    <source>
        <dbReference type="SAM" id="MobiDB-lite"/>
    </source>
</evidence>
<feature type="active site" description="Proton acceptor; specific for L-alanine" evidence="4">
    <location>
        <position position="258"/>
    </location>
</feature>
<dbReference type="RefSeq" id="WP_079728574.1">
    <property type="nucleotide sequence ID" value="NZ_FUZP01000003.1"/>
</dbReference>
<dbReference type="InterPro" id="IPR001608">
    <property type="entry name" value="Ala_racemase_N"/>
</dbReference>
<dbReference type="GO" id="GO:0005829">
    <property type="term" value="C:cytosol"/>
    <property type="evidence" value="ECO:0007669"/>
    <property type="project" value="TreeGrafter"/>
</dbReference>
<evidence type="ECO:0000259" key="8">
    <source>
        <dbReference type="SMART" id="SM01005"/>
    </source>
</evidence>
<comment type="catalytic activity">
    <reaction evidence="4">
        <text>L-alanine = D-alanine</text>
        <dbReference type="Rhea" id="RHEA:20249"/>
        <dbReference type="ChEBI" id="CHEBI:57416"/>
        <dbReference type="ChEBI" id="CHEBI:57972"/>
        <dbReference type="EC" id="5.1.1.1"/>
    </reaction>
</comment>
<feature type="compositionally biased region" description="Basic residues" evidence="7">
    <location>
        <begin position="419"/>
        <end position="428"/>
    </location>
</feature>
<gene>
    <name evidence="9" type="ORF">SAMN06309945_2540</name>
</gene>
<feature type="active site" description="Proton acceptor; specific for D-alanine" evidence="4">
    <location>
        <position position="34"/>
    </location>
</feature>
<dbReference type="InterPro" id="IPR011079">
    <property type="entry name" value="Ala_racemase_C"/>
</dbReference>
<dbReference type="InterPro" id="IPR029066">
    <property type="entry name" value="PLP-binding_barrel"/>
</dbReference>
<protein>
    <recommendedName>
        <fullName evidence="4">Alanine racemase</fullName>
        <ecNumber evidence="4">5.1.1.1</ecNumber>
    </recommendedName>
</protein>
<accession>A0A1T5KV52</accession>
<dbReference type="Pfam" id="PF01168">
    <property type="entry name" value="Ala_racemase_N"/>
    <property type="match status" value="1"/>
</dbReference>
<dbReference type="EMBL" id="FUZP01000003">
    <property type="protein sequence ID" value="SKC67672.1"/>
    <property type="molecule type" value="Genomic_DNA"/>
</dbReference>
<evidence type="ECO:0000313" key="9">
    <source>
        <dbReference type="EMBL" id="SKC67672.1"/>
    </source>
</evidence>
<dbReference type="GO" id="GO:0030632">
    <property type="term" value="P:D-alanine biosynthetic process"/>
    <property type="evidence" value="ECO:0007669"/>
    <property type="project" value="UniProtKB-UniRule"/>
</dbReference>
<feature type="binding site" evidence="4 6">
    <location>
        <position position="306"/>
    </location>
    <ligand>
        <name>substrate</name>
    </ligand>
</feature>
<dbReference type="OrthoDB" id="9813814at2"/>
<reference evidence="9 10" key="1">
    <citation type="submission" date="2017-02" db="EMBL/GenBank/DDBJ databases">
        <authorList>
            <person name="Peterson S.W."/>
        </authorList>
    </citation>
    <scope>NUCLEOTIDE SEQUENCE [LARGE SCALE GENOMIC DNA]</scope>
    <source>
        <strain evidence="9 10">VKM Ac-2059</strain>
    </source>
</reference>
<proteinExistence type="inferred from homology"/>
<dbReference type="GO" id="GO:0030170">
    <property type="term" value="F:pyridoxal phosphate binding"/>
    <property type="evidence" value="ECO:0007669"/>
    <property type="project" value="UniProtKB-UniRule"/>
</dbReference>
<dbReference type="PRINTS" id="PR00992">
    <property type="entry name" value="ALARACEMASE"/>
</dbReference>
<feature type="modified residue" description="N6-(pyridoxal phosphate)lysine" evidence="4 5">
    <location>
        <position position="34"/>
    </location>
</feature>
<dbReference type="GO" id="GO:0009252">
    <property type="term" value="P:peptidoglycan biosynthetic process"/>
    <property type="evidence" value="ECO:0007669"/>
    <property type="project" value="TreeGrafter"/>
</dbReference>
<dbReference type="Gene3D" id="2.40.37.10">
    <property type="entry name" value="Lyase, Ornithine Decarboxylase, Chain A, domain 1"/>
    <property type="match status" value="1"/>
</dbReference>
<dbReference type="Gene3D" id="3.20.20.10">
    <property type="entry name" value="Alanine racemase"/>
    <property type="match status" value="1"/>
</dbReference>
<keyword evidence="10" id="KW-1185">Reference proteome</keyword>
<dbReference type="PANTHER" id="PTHR30511:SF0">
    <property type="entry name" value="ALANINE RACEMASE, CATABOLIC-RELATED"/>
    <property type="match status" value="1"/>
</dbReference>
<feature type="binding site" evidence="4 6">
    <location>
        <position position="130"/>
    </location>
    <ligand>
        <name>substrate</name>
    </ligand>
</feature>
<dbReference type="NCBIfam" id="TIGR00492">
    <property type="entry name" value="alr"/>
    <property type="match status" value="1"/>
</dbReference>
<dbReference type="GO" id="GO:0008784">
    <property type="term" value="F:alanine racemase activity"/>
    <property type="evidence" value="ECO:0007669"/>
    <property type="project" value="UniProtKB-UniRule"/>
</dbReference>
<dbReference type="CDD" id="cd00430">
    <property type="entry name" value="PLPDE_III_AR"/>
    <property type="match status" value="1"/>
</dbReference>
<dbReference type="Pfam" id="PF00842">
    <property type="entry name" value="Ala_racemase_C"/>
    <property type="match status" value="1"/>
</dbReference>
<comment type="pathway">
    <text evidence="4">Amino-acid biosynthesis; D-alanine biosynthesis; D-alanine from L-alanine: step 1/1.</text>
</comment>
<dbReference type="InterPro" id="IPR009006">
    <property type="entry name" value="Ala_racemase/Decarboxylase_C"/>
</dbReference>
<comment type="similarity">
    <text evidence="4">Belongs to the alanine racemase family.</text>
</comment>
<evidence type="ECO:0000256" key="3">
    <source>
        <dbReference type="ARBA" id="ARBA00023235"/>
    </source>
</evidence>
<evidence type="ECO:0000256" key="6">
    <source>
        <dbReference type="PIRSR" id="PIRSR600821-52"/>
    </source>
</evidence>
<dbReference type="SUPFAM" id="SSF50621">
    <property type="entry name" value="Alanine racemase C-terminal domain-like"/>
    <property type="match status" value="1"/>
</dbReference>
<dbReference type="Proteomes" id="UP000190857">
    <property type="component" value="Unassembled WGS sequence"/>
</dbReference>
<organism evidence="9 10">
    <name type="scientific">Okibacterium fritillariae</name>
    <dbReference type="NCBI Taxonomy" id="123320"/>
    <lineage>
        <taxon>Bacteria</taxon>
        <taxon>Bacillati</taxon>
        <taxon>Actinomycetota</taxon>
        <taxon>Actinomycetes</taxon>
        <taxon>Micrococcales</taxon>
        <taxon>Microbacteriaceae</taxon>
        <taxon>Okibacterium</taxon>
    </lineage>
</organism>
<comment type="function">
    <text evidence="4">Catalyzes the interconversion of L-alanine and D-alanine. May also act on other amino acids.</text>
</comment>
<dbReference type="EC" id="5.1.1.1" evidence="4"/>
<dbReference type="STRING" id="123320.SAMN06309945_2540"/>
<dbReference type="UniPathway" id="UPA00042">
    <property type="reaction ID" value="UER00497"/>
</dbReference>
<dbReference type="PANTHER" id="PTHR30511">
    <property type="entry name" value="ALANINE RACEMASE"/>
    <property type="match status" value="1"/>
</dbReference>